<keyword evidence="6" id="KW-0539">Nucleus</keyword>
<comment type="similarity">
    <text evidence="2">Belongs to the CENP-X/MHF2 family.</text>
</comment>
<feature type="region of interest" description="Disordered" evidence="7">
    <location>
        <begin position="1"/>
        <end position="142"/>
    </location>
</feature>
<evidence type="ECO:0000256" key="3">
    <source>
        <dbReference type="ARBA" id="ARBA00022763"/>
    </source>
</evidence>
<keyword evidence="9" id="KW-1185">Reference proteome</keyword>
<dbReference type="Pfam" id="PF09415">
    <property type="entry name" value="CENP-X"/>
    <property type="match status" value="1"/>
</dbReference>
<dbReference type="AlphaFoldDB" id="A0A8H6RFA3"/>
<evidence type="ECO:0000256" key="6">
    <source>
        <dbReference type="ARBA" id="ARBA00023242"/>
    </source>
</evidence>
<dbReference type="CDD" id="cd22921">
    <property type="entry name" value="HFD_CENP-X"/>
    <property type="match status" value="1"/>
</dbReference>
<dbReference type="GO" id="GO:0006281">
    <property type="term" value="P:DNA repair"/>
    <property type="evidence" value="ECO:0007669"/>
    <property type="project" value="UniProtKB-KW"/>
</dbReference>
<dbReference type="GO" id="GO:0000712">
    <property type="term" value="P:resolution of meiotic recombination intermediates"/>
    <property type="evidence" value="ECO:0007669"/>
    <property type="project" value="TreeGrafter"/>
</dbReference>
<sequence length="224" mass="24574">MPPRKEPKEQVYYPPSKSKGPAFKPLKPSKFPRIPTTESESSVKSKPTAKKPTTAKRKRSTTVTEDDDDGAEKIDSDDDLPNPTSLGFTSASKIAKPAPAKRKTSAREPSPESIASQHDNEPPDDTAAGAEIPLPTQSDDTPSIPQALLLRLLHESFQDKNTKIDKHAIQVFQKYIEIFVREAIARCTLDKKEAAENGEVAEVDAGWLELEDLEKAAPGLTLDF</sequence>
<dbReference type="InterPro" id="IPR018552">
    <property type="entry name" value="CENP-X"/>
</dbReference>
<dbReference type="GO" id="GO:0031297">
    <property type="term" value="P:replication fork processing"/>
    <property type="evidence" value="ECO:0007669"/>
    <property type="project" value="TreeGrafter"/>
</dbReference>
<evidence type="ECO:0000256" key="5">
    <source>
        <dbReference type="ARBA" id="ARBA00023204"/>
    </source>
</evidence>
<name>A0A8H6RFA3_9PEZI</name>
<feature type="compositionally biased region" description="Acidic residues" evidence="7">
    <location>
        <begin position="64"/>
        <end position="80"/>
    </location>
</feature>
<keyword evidence="5" id="KW-0234">DNA repair</keyword>
<evidence type="ECO:0000256" key="1">
    <source>
        <dbReference type="ARBA" id="ARBA00004123"/>
    </source>
</evidence>
<dbReference type="Gene3D" id="1.10.20.10">
    <property type="entry name" value="Histone, subunit A"/>
    <property type="match status" value="1"/>
</dbReference>
<evidence type="ECO:0000256" key="4">
    <source>
        <dbReference type="ARBA" id="ARBA00023125"/>
    </source>
</evidence>
<comment type="caution">
    <text evidence="8">The sequence shown here is derived from an EMBL/GenBank/DDBJ whole genome shotgun (WGS) entry which is preliminary data.</text>
</comment>
<proteinExistence type="inferred from homology"/>
<keyword evidence="4" id="KW-0238">DNA-binding</keyword>
<comment type="subcellular location">
    <subcellularLocation>
        <location evidence="1">Nucleus</location>
    </subcellularLocation>
</comment>
<dbReference type="Proteomes" id="UP000660729">
    <property type="component" value="Unassembled WGS sequence"/>
</dbReference>
<dbReference type="GO" id="GO:0046982">
    <property type="term" value="F:protein heterodimerization activity"/>
    <property type="evidence" value="ECO:0007669"/>
    <property type="project" value="InterPro"/>
</dbReference>
<evidence type="ECO:0000313" key="8">
    <source>
        <dbReference type="EMBL" id="KAF7190046.1"/>
    </source>
</evidence>
<evidence type="ECO:0000313" key="9">
    <source>
        <dbReference type="Proteomes" id="UP000660729"/>
    </source>
</evidence>
<organism evidence="8 9">
    <name type="scientific">Pseudocercospora fuligena</name>
    <dbReference type="NCBI Taxonomy" id="685502"/>
    <lineage>
        <taxon>Eukaryota</taxon>
        <taxon>Fungi</taxon>
        <taxon>Dikarya</taxon>
        <taxon>Ascomycota</taxon>
        <taxon>Pezizomycotina</taxon>
        <taxon>Dothideomycetes</taxon>
        <taxon>Dothideomycetidae</taxon>
        <taxon>Mycosphaerellales</taxon>
        <taxon>Mycosphaerellaceae</taxon>
        <taxon>Pseudocercospora</taxon>
    </lineage>
</organism>
<accession>A0A8H6RFA3</accession>
<evidence type="ECO:0000256" key="2">
    <source>
        <dbReference type="ARBA" id="ARBA00009359"/>
    </source>
</evidence>
<feature type="compositionally biased region" description="Basic residues" evidence="7">
    <location>
        <begin position="47"/>
        <end position="60"/>
    </location>
</feature>
<protein>
    <submittedName>
        <fullName evidence="8">Centromere protein X</fullName>
    </submittedName>
</protein>
<dbReference type="GO" id="GO:0071821">
    <property type="term" value="C:FANCM-MHF complex"/>
    <property type="evidence" value="ECO:0007669"/>
    <property type="project" value="TreeGrafter"/>
</dbReference>
<dbReference type="InterPro" id="IPR009072">
    <property type="entry name" value="Histone-fold"/>
</dbReference>
<dbReference type="GO" id="GO:0003677">
    <property type="term" value="F:DNA binding"/>
    <property type="evidence" value="ECO:0007669"/>
    <property type="project" value="UniProtKB-KW"/>
</dbReference>
<dbReference type="OrthoDB" id="2500381at2759"/>
<dbReference type="GO" id="GO:0051382">
    <property type="term" value="P:kinetochore assembly"/>
    <property type="evidence" value="ECO:0007669"/>
    <property type="project" value="InterPro"/>
</dbReference>
<reference evidence="8" key="1">
    <citation type="submission" date="2020-04" db="EMBL/GenBank/DDBJ databases">
        <title>Draft genome resource of the tomato pathogen Pseudocercospora fuligena.</title>
        <authorList>
            <person name="Zaccaron A."/>
        </authorList>
    </citation>
    <scope>NUCLEOTIDE SEQUENCE</scope>
    <source>
        <strain evidence="8">PF001</strain>
    </source>
</reference>
<gene>
    <name evidence="8" type="ORF">HII31_08377</name>
</gene>
<keyword evidence="3" id="KW-0227">DNA damage</keyword>
<dbReference type="PANTHER" id="PTHR28680">
    <property type="entry name" value="CENTROMERE PROTEIN X"/>
    <property type="match status" value="1"/>
</dbReference>
<dbReference type="PANTHER" id="PTHR28680:SF1">
    <property type="entry name" value="CENTROMERE PROTEIN X"/>
    <property type="match status" value="1"/>
</dbReference>
<dbReference type="EMBL" id="JABCIY010000175">
    <property type="protein sequence ID" value="KAF7190046.1"/>
    <property type="molecule type" value="Genomic_DNA"/>
</dbReference>
<evidence type="ECO:0000256" key="7">
    <source>
        <dbReference type="SAM" id="MobiDB-lite"/>
    </source>
</evidence>